<sequence>MQRTAILRGTVNKEYGKTIADVINEKLDKNPEFELTQTTVLESSDVFCTLLCVFEKKNQEEK</sequence>
<gene>
    <name evidence="1" type="ORF">RF007C_02770</name>
</gene>
<dbReference type="EMBL" id="ATAX01000017">
    <property type="protein sequence ID" value="EWM54210.1"/>
    <property type="molecule type" value="Genomic_DNA"/>
</dbReference>
<organism evidence="1 2">
    <name type="scientific">Ruminococcus flavefaciens 007c</name>
    <dbReference type="NCBI Taxonomy" id="1341157"/>
    <lineage>
        <taxon>Bacteria</taxon>
        <taxon>Bacillati</taxon>
        <taxon>Bacillota</taxon>
        <taxon>Clostridia</taxon>
        <taxon>Eubacteriales</taxon>
        <taxon>Oscillospiraceae</taxon>
        <taxon>Ruminococcus</taxon>
    </lineage>
</organism>
<proteinExistence type="predicted"/>
<dbReference type="PATRIC" id="fig|1341157.4.peg.1190"/>
<dbReference type="RefSeq" id="WP_037298087.1">
    <property type="nucleotide sequence ID" value="NZ_ATAX01000017.1"/>
</dbReference>
<accession>W7UZN2</accession>
<reference evidence="1 2" key="1">
    <citation type="journal article" date="2014" name="PLoS ONE">
        <title>Rumen cellulosomics: divergent fiber-degrading strategies revealed by comparative genome-wide analysis of six ruminococcal strains.</title>
        <authorList>
            <person name="Dassa B."/>
            <person name="Borovok I."/>
            <person name="Ruimy-Israeli V."/>
            <person name="Lamed R."/>
            <person name="Flint H.J."/>
            <person name="Duncan S.H."/>
            <person name="Henrissat B."/>
            <person name="Coutinho P."/>
            <person name="Morrison M."/>
            <person name="Mosoni P."/>
            <person name="Yeoman C.J."/>
            <person name="White B.A."/>
            <person name="Bayer E.A."/>
        </authorList>
    </citation>
    <scope>NUCLEOTIDE SEQUENCE [LARGE SCALE GENOMIC DNA]</scope>
    <source>
        <strain evidence="1 2">007c</strain>
    </source>
</reference>
<evidence type="ECO:0000313" key="1">
    <source>
        <dbReference type="EMBL" id="EWM54210.1"/>
    </source>
</evidence>
<evidence type="ECO:0000313" key="2">
    <source>
        <dbReference type="Proteomes" id="UP000019365"/>
    </source>
</evidence>
<keyword evidence="2" id="KW-1185">Reference proteome</keyword>
<evidence type="ECO:0008006" key="3">
    <source>
        <dbReference type="Google" id="ProtNLM"/>
    </source>
</evidence>
<comment type="caution">
    <text evidence="1">The sequence shown here is derived from an EMBL/GenBank/DDBJ whole genome shotgun (WGS) entry which is preliminary data.</text>
</comment>
<protein>
    <recommendedName>
        <fullName evidence="3">THUMP domain-containing protein</fullName>
    </recommendedName>
</protein>
<name>W7UZN2_RUMFL</name>
<dbReference type="Proteomes" id="UP000019365">
    <property type="component" value="Unassembled WGS sequence"/>
</dbReference>
<dbReference type="AlphaFoldDB" id="W7UZN2"/>